<protein>
    <submittedName>
        <fullName evidence="2">Uncharacterized protein</fullName>
    </submittedName>
</protein>
<sequence>MYLPVQIGSTRLTVIGLVAVGSGARLDLYDNGFVVYRGQRVRTVRYDTTSVKAMVTRHTGAQQNHISYDLTFTDVNGAKFLLHQGFHPPPSGAPPHRKAWPAPNSPRPPPRSNAAEPWTSAECA</sequence>
<keyword evidence="3" id="KW-1185">Reference proteome</keyword>
<accession>A0ABS1M1X7</accession>
<reference evidence="2 3" key="1">
    <citation type="submission" date="2021-01" db="EMBL/GenBank/DDBJ databases">
        <title>WGS of actinomycetes isolated from Thailand.</title>
        <authorList>
            <person name="Thawai C."/>
        </authorList>
    </citation>
    <scope>NUCLEOTIDE SEQUENCE [LARGE SCALE GENOMIC DNA]</scope>
    <source>
        <strain evidence="2 3">LPG 2</strain>
    </source>
</reference>
<gene>
    <name evidence="2" type="ORF">JK358_08910</name>
</gene>
<comment type="caution">
    <text evidence="2">The sequence shown here is derived from an EMBL/GenBank/DDBJ whole genome shotgun (WGS) entry which is preliminary data.</text>
</comment>
<evidence type="ECO:0000313" key="2">
    <source>
        <dbReference type="EMBL" id="MBL1074516.1"/>
    </source>
</evidence>
<dbReference type="Proteomes" id="UP000602198">
    <property type="component" value="Unassembled WGS sequence"/>
</dbReference>
<evidence type="ECO:0000313" key="3">
    <source>
        <dbReference type="Proteomes" id="UP000602198"/>
    </source>
</evidence>
<name>A0ABS1M1X7_9NOCA</name>
<dbReference type="EMBL" id="JAERRJ010000003">
    <property type="protein sequence ID" value="MBL1074516.1"/>
    <property type="molecule type" value="Genomic_DNA"/>
</dbReference>
<proteinExistence type="predicted"/>
<organism evidence="2 3">
    <name type="scientific">Nocardia acididurans</name>
    <dbReference type="NCBI Taxonomy" id="2802282"/>
    <lineage>
        <taxon>Bacteria</taxon>
        <taxon>Bacillati</taxon>
        <taxon>Actinomycetota</taxon>
        <taxon>Actinomycetes</taxon>
        <taxon>Mycobacteriales</taxon>
        <taxon>Nocardiaceae</taxon>
        <taxon>Nocardia</taxon>
    </lineage>
</organism>
<evidence type="ECO:0000256" key="1">
    <source>
        <dbReference type="SAM" id="MobiDB-lite"/>
    </source>
</evidence>
<dbReference type="RefSeq" id="WP_201945388.1">
    <property type="nucleotide sequence ID" value="NZ_JAERRJ010000003.1"/>
</dbReference>
<feature type="region of interest" description="Disordered" evidence="1">
    <location>
        <begin position="84"/>
        <end position="124"/>
    </location>
</feature>